<dbReference type="PANTHER" id="PTHR11439">
    <property type="entry name" value="GAG-POL-RELATED RETROTRANSPOSON"/>
    <property type="match status" value="1"/>
</dbReference>
<name>A0A2N9FL93_FAGSY</name>
<dbReference type="Pfam" id="PF07727">
    <property type="entry name" value="RVT_2"/>
    <property type="match status" value="1"/>
</dbReference>
<evidence type="ECO:0000259" key="1">
    <source>
        <dbReference type="Pfam" id="PF07727"/>
    </source>
</evidence>
<dbReference type="PANTHER" id="PTHR11439:SF455">
    <property type="entry name" value="RLK (RECEPTOR-LIKE PROTEIN KINASE) 8, PUTATIVE-RELATED"/>
    <property type="match status" value="1"/>
</dbReference>
<accession>A0A2N9FL93</accession>
<dbReference type="InterPro" id="IPR043502">
    <property type="entry name" value="DNA/RNA_pol_sf"/>
</dbReference>
<dbReference type="EMBL" id="OIVN01000952">
    <property type="protein sequence ID" value="SPC87870.1"/>
    <property type="molecule type" value="Genomic_DNA"/>
</dbReference>
<reference evidence="2" key="1">
    <citation type="submission" date="2018-02" db="EMBL/GenBank/DDBJ databases">
        <authorList>
            <person name="Cohen D.B."/>
            <person name="Kent A.D."/>
        </authorList>
    </citation>
    <scope>NUCLEOTIDE SEQUENCE</scope>
</reference>
<evidence type="ECO:0000313" key="2">
    <source>
        <dbReference type="EMBL" id="SPC87870.1"/>
    </source>
</evidence>
<protein>
    <recommendedName>
        <fullName evidence="1">Reverse transcriptase Ty1/copia-type domain-containing protein</fullName>
    </recommendedName>
</protein>
<gene>
    <name evidence="2" type="ORF">FSB_LOCUS15752</name>
</gene>
<dbReference type="AlphaFoldDB" id="A0A2N9FL93"/>
<dbReference type="SUPFAM" id="SSF56672">
    <property type="entry name" value="DNA/RNA polymerases"/>
    <property type="match status" value="1"/>
</dbReference>
<dbReference type="InterPro" id="IPR013103">
    <property type="entry name" value="RVT_2"/>
</dbReference>
<proteinExistence type="predicted"/>
<organism evidence="2">
    <name type="scientific">Fagus sylvatica</name>
    <name type="common">Beechnut</name>
    <dbReference type="NCBI Taxonomy" id="28930"/>
    <lineage>
        <taxon>Eukaryota</taxon>
        <taxon>Viridiplantae</taxon>
        <taxon>Streptophyta</taxon>
        <taxon>Embryophyta</taxon>
        <taxon>Tracheophyta</taxon>
        <taxon>Spermatophyta</taxon>
        <taxon>Magnoliopsida</taxon>
        <taxon>eudicotyledons</taxon>
        <taxon>Gunneridae</taxon>
        <taxon>Pentapetalae</taxon>
        <taxon>rosids</taxon>
        <taxon>fabids</taxon>
        <taxon>Fagales</taxon>
        <taxon>Fagaceae</taxon>
        <taxon>Fagus</taxon>
    </lineage>
</organism>
<feature type="domain" description="Reverse transcriptase Ty1/copia-type" evidence="1">
    <location>
        <begin position="56"/>
        <end position="228"/>
    </location>
</feature>
<sequence>MQTRLKSGISKPKRAFTSTSPNYLDVEPPSFSIASALTPWVAAMKDEYSALHRQGTWTLVPPAPSQNIVGCKWVYKIKRHADGSVSRYKARLVAKGFHQKAGLDYDETFSPVIKPTTVRIILTLAAQFSWPLRQLDISNAFLHGFLKEDVYMAQPQGFIDSAKPGYVCKLHKSLYGLKQAPRAWFERFTSQLENLGFTDYSANPSLFTYKSHNKILYLLLYVDDIILIDLLTKFDMTNCKPSSTPYSSLFRLTQTQGTPLPNPTHFRSLVGALQYLTFTRLDLSFAVNQVCQFMHSPTDTHLVVAKRILRYLKGTLTHGLLFCPSSLTLQAYADANWAGNLDDHHSTSGYVVFLGSTPITWVSRKQSIVSRFSTEAEYRSLASATTEVFWI</sequence>
<dbReference type="CDD" id="cd09272">
    <property type="entry name" value="RNase_HI_RT_Ty1"/>
    <property type="match status" value="1"/>
</dbReference>